<evidence type="ECO:0000313" key="2">
    <source>
        <dbReference type="Proteomes" id="UP000005324"/>
    </source>
</evidence>
<name>D5RNJ4_9PROT</name>
<gene>
    <name evidence="1" type="ORF">HMPREF0731_2655</name>
</gene>
<organism evidence="1 2">
    <name type="scientific">Pseudoroseomonas cervicalis ATCC 49957</name>
    <dbReference type="NCBI Taxonomy" id="525371"/>
    <lineage>
        <taxon>Bacteria</taxon>
        <taxon>Pseudomonadati</taxon>
        <taxon>Pseudomonadota</taxon>
        <taxon>Alphaproteobacteria</taxon>
        <taxon>Acetobacterales</taxon>
        <taxon>Roseomonadaceae</taxon>
        <taxon>Roseomonas</taxon>
    </lineage>
</organism>
<sequence>MGDRAGPYVALSGPGCNACASRTGEGAADIVRVEGVFKRCQTLWPMPCVPPWPG</sequence>
<protein>
    <submittedName>
        <fullName evidence="1">Uncharacterized protein</fullName>
    </submittedName>
</protein>
<evidence type="ECO:0000313" key="1">
    <source>
        <dbReference type="EMBL" id="EFH11125.1"/>
    </source>
</evidence>
<comment type="caution">
    <text evidence="1">The sequence shown here is derived from an EMBL/GenBank/DDBJ whole genome shotgun (WGS) entry which is preliminary data.</text>
</comment>
<accession>D5RNJ4</accession>
<keyword evidence="2" id="KW-1185">Reference proteome</keyword>
<dbReference type="HOGENOM" id="CLU_3047560_0_0_5"/>
<dbReference type="EMBL" id="ADVL01000496">
    <property type="protein sequence ID" value="EFH11125.1"/>
    <property type="molecule type" value="Genomic_DNA"/>
</dbReference>
<proteinExistence type="predicted"/>
<dbReference type="AlphaFoldDB" id="D5RNJ4"/>
<reference evidence="1 2" key="1">
    <citation type="submission" date="2010-04" db="EMBL/GenBank/DDBJ databases">
        <authorList>
            <person name="Qin X."/>
            <person name="Bachman B."/>
            <person name="Battles P."/>
            <person name="Bell A."/>
            <person name="Bess C."/>
            <person name="Bickham C."/>
            <person name="Chaboub L."/>
            <person name="Chen D."/>
            <person name="Coyle M."/>
            <person name="Deiros D.R."/>
            <person name="Dinh H."/>
            <person name="Forbes L."/>
            <person name="Fowler G."/>
            <person name="Francisco L."/>
            <person name="Fu Q."/>
            <person name="Gubbala S."/>
            <person name="Hale W."/>
            <person name="Han Y."/>
            <person name="Hemphill L."/>
            <person name="Highlander S.K."/>
            <person name="Hirani K."/>
            <person name="Hogues M."/>
            <person name="Jackson L."/>
            <person name="Jakkamsetti A."/>
            <person name="Javaid M."/>
            <person name="Jiang H."/>
            <person name="Korchina V."/>
            <person name="Kovar C."/>
            <person name="Lara F."/>
            <person name="Lee S."/>
            <person name="Mata R."/>
            <person name="Mathew T."/>
            <person name="Moen C."/>
            <person name="Morales K."/>
            <person name="Munidasa M."/>
            <person name="Nazareth L."/>
            <person name="Ngo R."/>
            <person name="Nguyen L."/>
            <person name="Okwuonu G."/>
            <person name="Ongeri F."/>
            <person name="Patil S."/>
            <person name="Petrosino J."/>
            <person name="Pham C."/>
            <person name="Pham P."/>
            <person name="Pu L.-L."/>
            <person name="Puazo M."/>
            <person name="Raj R."/>
            <person name="Reid J."/>
            <person name="Rouhana J."/>
            <person name="Saada N."/>
            <person name="Shang Y."/>
            <person name="Simmons D."/>
            <person name="Thornton R."/>
            <person name="Warren J."/>
            <person name="Weissenberger G."/>
            <person name="Zhang J."/>
            <person name="Zhang L."/>
            <person name="Zhou C."/>
            <person name="Zhu D."/>
            <person name="Muzny D."/>
            <person name="Worley K."/>
            <person name="Gibbs R."/>
        </authorList>
    </citation>
    <scope>NUCLEOTIDE SEQUENCE [LARGE SCALE GENOMIC DNA]</scope>
    <source>
        <strain evidence="1 2">ATCC 49957</strain>
    </source>
</reference>
<dbReference type="Proteomes" id="UP000005324">
    <property type="component" value="Unassembled WGS sequence"/>
</dbReference>